<dbReference type="InterPro" id="IPR008948">
    <property type="entry name" value="L-Aspartase-like"/>
</dbReference>
<dbReference type="SUPFAM" id="SSF48557">
    <property type="entry name" value="L-aspartase-like"/>
    <property type="match status" value="1"/>
</dbReference>
<dbReference type="InterPro" id="IPR024083">
    <property type="entry name" value="Fumarase/histidase_N"/>
</dbReference>
<organism evidence="1">
    <name type="scientific">Serratia fonticola</name>
    <dbReference type="NCBI Taxonomy" id="47917"/>
    <lineage>
        <taxon>Bacteria</taxon>
        <taxon>Pseudomonadati</taxon>
        <taxon>Pseudomonadota</taxon>
        <taxon>Gammaproteobacteria</taxon>
        <taxon>Enterobacterales</taxon>
        <taxon>Yersiniaceae</taxon>
        <taxon>Serratia</taxon>
    </lineage>
</organism>
<dbReference type="EMBL" id="CABEEZ010000151">
    <property type="protein sequence ID" value="VTR58181.1"/>
    <property type="molecule type" value="Genomic_DNA"/>
</dbReference>
<dbReference type="InterPro" id="IPR001106">
    <property type="entry name" value="Aromatic_Lyase"/>
</dbReference>
<reference evidence="1" key="1">
    <citation type="submission" date="2019-05" db="EMBL/GenBank/DDBJ databases">
        <authorList>
            <consortium name="Pathogen Informatics"/>
        </authorList>
    </citation>
    <scope>NUCLEOTIDE SEQUENCE [LARGE SCALE GENOMIC DNA]</scope>
    <source>
        <strain evidence="1">NCTC12965</strain>
    </source>
</reference>
<proteinExistence type="predicted"/>
<dbReference type="AlphaFoldDB" id="A0A4U9WFX1"/>
<name>A0A4U9WFX1_SERFO</name>
<dbReference type="GO" id="GO:0004397">
    <property type="term" value="F:histidine ammonia-lyase activity"/>
    <property type="evidence" value="ECO:0007669"/>
    <property type="project" value="UniProtKB-EC"/>
</dbReference>
<gene>
    <name evidence="1" type="primary">hutH_4</name>
    <name evidence="1" type="ORF">NCTC12965_07630</name>
</gene>
<keyword evidence="1" id="KW-0456">Lyase</keyword>
<accession>A0A4U9WFX1</accession>
<evidence type="ECO:0000313" key="1">
    <source>
        <dbReference type="EMBL" id="VTR58181.1"/>
    </source>
</evidence>
<dbReference type="Gene3D" id="1.10.275.10">
    <property type="entry name" value="Fumarase/aspartase (N-terminal domain)"/>
    <property type="match status" value="1"/>
</dbReference>
<dbReference type="EC" id="4.3.1.3" evidence="1"/>
<sequence length="40" mass="4554">MRLIMVLKINSLSRGFSGIRLEVIQALMALVNAEVYPHIR</sequence>
<dbReference type="Pfam" id="PF00221">
    <property type="entry name" value="Lyase_aromatic"/>
    <property type="match status" value="1"/>
</dbReference>
<protein>
    <submittedName>
        <fullName evidence="1">Histidine ammonia-lyase</fullName>
        <ecNumber evidence="1">4.3.1.3</ecNumber>
    </submittedName>
</protein>